<sequence length="283" mass="30837">MAYFNVIIGFFDGSGTSQVPTGRFLGLRGDVEKFRGQSPAEGNLKAKCLSIPAVFTEEISLASVPIARIGWITGIVANGRTYRVTYDLPAGLPLIRADRLAEALGLTNTPRTVGEMQHSKWQLLEGDLFKTLFEAGLLGSAAPTVFAPVREPMNPQLVSAMMPFSREYDAVYETIVAAVQGAGGECKRADNVWEHSTIIQDIYSLIYKSAVVVCDFSGKNPNVFYEAGIAHSLGRPVIPIVQHAADIPFDLQQHRTIIYHSNSEGLEGLKARLSQRIATLLQS</sequence>
<accession>A0ABU3N2Z6</accession>
<dbReference type="EMBL" id="JALMLT010000001">
    <property type="protein sequence ID" value="MDT8758244.1"/>
    <property type="molecule type" value="Genomic_DNA"/>
</dbReference>
<evidence type="ECO:0008006" key="2">
    <source>
        <dbReference type="Google" id="ProtNLM"/>
    </source>
</evidence>
<dbReference type="Gene3D" id="3.40.50.450">
    <property type="match status" value="1"/>
</dbReference>
<name>A0ABU3N2Z6_9SPHN</name>
<gene>
    <name evidence="1" type="ORF">MZO42_06000</name>
</gene>
<protein>
    <recommendedName>
        <fullName evidence="2">Nucleoside 2-deoxyribosyltransferase</fullName>
    </recommendedName>
</protein>
<reference evidence="1" key="1">
    <citation type="submission" date="2022-04" db="EMBL/GenBank/DDBJ databases">
        <title>Tomato heritable bacteria conferring resistance against bacterial wilt.</title>
        <authorList>
            <person name="Yin J."/>
        </authorList>
    </citation>
    <scope>NUCLEOTIDE SEQUENCE</scope>
    <source>
        <strain evidence="1">Cra20</strain>
    </source>
</reference>
<comment type="caution">
    <text evidence="1">The sequence shown here is derived from an EMBL/GenBank/DDBJ whole genome shotgun (WGS) entry which is preliminary data.</text>
</comment>
<evidence type="ECO:0000313" key="1">
    <source>
        <dbReference type="EMBL" id="MDT8758244.1"/>
    </source>
</evidence>
<organism evidence="1">
    <name type="scientific">Sphingomonas psychrotolerans</name>
    <dbReference type="NCBI Taxonomy" id="1327635"/>
    <lineage>
        <taxon>Bacteria</taxon>
        <taxon>Pseudomonadati</taxon>
        <taxon>Pseudomonadota</taxon>
        <taxon>Alphaproteobacteria</taxon>
        <taxon>Sphingomonadales</taxon>
        <taxon>Sphingomonadaceae</taxon>
        <taxon>Sphingomonas</taxon>
    </lineage>
</organism>
<proteinExistence type="predicted"/>